<gene>
    <name evidence="1" type="ORF">Vadar_002510</name>
</gene>
<protein>
    <submittedName>
        <fullName evidence="1">Uncharacterized protein</fullName>
    </submittedName>
</protein>
<organism evidence="1 2">
    <name type="scientific">Vaccinium darrowii</name>
    <dbReference type="NCBI Taxonomy" id="229202"/>
    <lineage>
        <taxon>Eukaryota</taxon>
        <taxon>Viridiplantae</taxon>
        <taxon>Streptophyta</taxon>
        <taxon>Embryophyta</taxon>
        <taxon>Tracheophyta</taxon>
        <taxon>Spermatophyta</taxon>
        <taxon>Magnoliopsida</taxon>
        <taxon>eudicotyledons</taxon>
        <taxon>Gunneridae</taxon>
        <taxon>Pentapetalae</taxon>
        <taxon>asterids</taxon>
        <taxon>Ericales</taxon>
        <taxon>Ericaceae</taxon>
        <taxon>Vaccinioideae</taxon>
        <taxon>Vaccinieae</taxon>
        <taxon>Vaccinium</taxon>
    </lineage>
</organism>
<name>A0ACB7X6U8_9ERIC</name>
<comment type="caution">
    <text evidence="1">The sequence shown here is derived from an EMBL/GenBank/DDBJ whole genome shotgun (WGS) entry which is preliminary data.</text>
</comment>
<dbReference type="EMBL" id="CM037156">
    <property type="protein sequence ID" value="KAH7836532.1"/>
    <property type="molecule type" value="Genomic_DNA"/>
</dbReference>
<dbReference type="Proteomes" id="UP000828048">
    <property type="component" value="Chromosome 6"/>
</dbReference>
<sequence>MNGVREETVGPMDEADRVSTQISKDSTDSVALLKPYPSDKEAVLELVPWDAAALVLHICNFIQPNGLVLRWVSRVANKLHRGGRVVPDAEAAAAAEGAERSHHTVREQAKKKILSPVPPGGEFWDSSVSFSDVEENHHGDGFKWEINGYLLLVFTLLPTTAISPVLTINSFLLYFFPTPSLFSLSSKCHMGGACNKVEKQM</sequence>
<evidence type="ECO:0000313" key="2">
    <source>
        <dbReference type="Proteomes" id="UP000828048"/>
    </source>
</evidence>
<proteinExistence type="predicted"/>
<evidence type="ECO:0000313" key="1">
    <source>
        <dbReference type="EMBL" id="KAH7836532.1"/>
    </source>
</evidence>
<reference evidence="1 2" key="1">
    <citation type="journal article" date="2021" name="Hortic Res">
        <title>High-quality reference genome and annotation aids understanding of berry development for evergreen blueberry (Vaccinium darrowii).</title>
        <authorList>
            <person name="Yu J."/>
            <person name="Hulse-Kemp A.M."/>
            <person name="Babiker E."/>
            <person name="Staton M."/>
        </authorList>
    </citation>
    <scope>NUCLEOTIDE SEQUENCE [LARGE SCALE GENOMIC DNA]</scope>
    <source>
        <strain evidence="2">cv. NJ 8807/NJ 8810</strain>
        <tissue evidence="1">Young leaf</tissue>
    </source>
</reference>
<keyword evidence="2" id="KW-1185">Reference proteome</keyword>
<accession>A0ACB7X6U8</accession>